<dbReference type="InterPro" id="IPR000709">
    <property type="entry name" value="Leu_Ile_Val-bd"/>
</dbReference>
<evidence type="ECO:0000256" key="3">
    <source>
        <dbReference type="ARBA" id="ARBA00022729"/>
    </source>
</evidence>
<keyword evidence="2" id="KW-0813">Transport</keyword>
<dbReference type="EMBL" id="SNYL01000029">
    <property type="protein sequence ID" value="TDQ37120.1"/>
    <property type="molecule type" value="Genomic_DNA"/>
</dbReference>
<dbReference type="InterPro" id="IPR028081">
    <property type="entry name" value="Leu-bd"/>
</dbReference>
<name>A0A4R6TTV7_9BURK</name>
<dbReference type="RefSeq" id="WP_133599585.1">
    <property type="nucleotide sequence ID" value="NZ_SNYL01000029.1"/>
</dbReference>
<evidence type="ECO:0000256" key="1">
    <source>
        <dbReference type="ARBA" id="ARBA00010062"/>
    </source>
</evidence>
<dbReference type="OrthoDB" id="8522748at2"/>
<dbReference type="PRINTS" id="PR00337">
    <property type="entry name" value="LEUILEVALBP"/>
</dbReference>
<dbReference type="Pfam" id="PF13458">
    <property type="entry name" value="Peripla_BP_6"/>
    <property type="match status" value="1"/>
</dbReference>
<reference evidence="6 7" key="1">
    <citation type="submission" date="2019-03" db="EMBL/GenBank/DDBJ databases">
        <title>Genomic Encyclopedia of Type Strains, Phase IV (KMG-IV): sequencing the most valuable type-strain genomes for metagenomic binning, comparative biology and taxonomic classification.</title>
        <authorList>
            <person name="Goeker M."/>
        </authorList>
    </citation>
    <scope>NUCLEOTIDE SEQUENCE [LARGE SCALE GENOMIC DNA]</scope>
    <source>
        <strain evidence="6 7">DSM 19605</strain>
    </source>
</reference>
<protein>
    <submittedName>
        <fullName evidence="6">Amino acid/amide ABC transporter substrate-binding protein (HAAT family)</fullName>
    </submittedName>
</protein>
<evidence type="ECO:0000313" key="7">
    <source>
        <dbReference type="Proteomes" id="UP000295510"/>
    </source>
</evidence>
<organism evidence="6 7">
    <name type="scientific">Tepidicella xavieri</name>
    <dbReference type="NCBI Taxonomy" id="360241"/>
    <lineage>
        <taxon>Bacteria</taxon>
        <taxon>Pseudomonadati</taxon>
        <taxon>Pseudomonadota</taxon>
        <taxon>Betaproteobacteria</taxon>
        <taxon>Burkholderiales</taxon>
        <taxon>Tepidicella</taxon>
    </lineage>
</organism>
<dbReference type="PANTHER" id="PTHR30483">
    <property type="entry name" value="LEUCINE-SPECIFIC-BINDING PROTEIN"/>
    <property type="match status" value="1"/>
</dbReference>
<dbReference type="InterPro" id="IPR028082">
    <property type="entry name" value="Peripla_BP_I"/>
</dbReference>
<comment type="similarity">
    <text evidence="1">Belongs to the leucine-binding protein family.</text>
</comment>
<gene>
    <name evidence="6" type="ORF">DFR43_1291</name>
</gene>
<keyword evidence="7" id="KW-1185">Reference proteome</keyword>
<keyword evidence="4" id="KW-0029">Amino-acid transport</keyword>
<feature type="non-terminal residue" evidence="6">
    <location>
        <position position="358"/>
    </location>
</feature>
<dbReference type="GO" id="GO:0006865">
    <property type="term" value="P:amino acid transport"/>
    <property type="evidence" value="ECO:0007669"/>
    <property type="project" value="UniProtKB-KW"/>
</dbReference>
<accession>A0A4R6TTV7</accession>
<dbReference type="PANTHER" id="PTHR30483:SF6">
    <property type="entry name" value="PERIPLASMIC BINDING PROTEIN OF ABC TRANSPORTER FOR NATURAL AMINO ACIDS"/>
    <property type="match status" value="1"/>
</dbReference>
<dbReference type="AlphaFoldDB" id="A0A4R6TTV7"/>
<evidence type="ECO:0000259" key="5">
    <source>
        <dbReference type="Pfam" id="PF13458"/>
    </source>
</evidence>
<dbReference type="InterPro" id="IPR051010">
    <property type="entry name" value="BCAA_transport"/>
</dbReference>
<dbReference type="SUPFAM" id="SSF53822">
    <property type="entry name" value="Periplasmic binding protein-like I"/>
    <property type="match status" value="1"/>
</dbReference>
<proteinExistence type="inferred from homology"/>
<sequence>MKRPHTVWTRRQWLAAGVGAGALLALPGCAKRPLRVGFLGGLTGPAADLGLAGRDGALLAVEQFNARGGVDGQRVELVPFDDRQRPDEVGELLQAIRSAGLIGLVGPMTSSVAARWIPLANEARITTVSPTVTSTDFAGQDDHFFRVCSTTQEYARLSAEYHISAGRGGRYAIVRDDGNAAYTRSWTEHFSATAQRLGAQVVHVEAYRLSSPGESLAPYLARAMASRPDALVLIINALDAANLLQLLRREYGELPVITAEWAATEQFLELAGRAAEGVMVAQYFDRHSQAPAYQAFRRTFEARFQRGPGFAEVAGFDAAHVLLSAYQAVEKVPIEAAEALPASAFNRLDPHFQPLAAL</sequence>
<dbReference type="Proteomes" id="UP000295510">
    <property type="component" value="Unassembled WGS sequence"/>
</dbReference>
<evidence type="ECO:0000256" key="2">
    <source>
        <dbReference type="ARBA" id="ARBA00022448"/>
    </source>
</evidence>
<evidence type="ECO:0000313" key="6">
    <source>
        <dbReference type="EMBL" id="TDQ37120.1"/>
    </source>
</evidence>
<dbReference type="Gene3D" id="3.40.50.2300">
    <property type="match status" value="2"/>
</dbReference>
<comment type="caution">
    <text evidence="6">The sequence shown here is derived from an EMBL/GenBank/DDBJ whole genome shotgun (WGS) entry which is preliminary data.</text>
</comment>
<keyword evidence="3" id="KW-0732">Signal</keyword>
<feature type="domain" description="Leucine-binding protein" evidence="5">
    <location>
        <begin position="33"/>
        <end position="331"/>
    </location>
</feature>
<evidence type="ECO:0000256" key="4">
    <source>
        <dbReference type="ARBA" id="ARBA00022970"/>
    </source>
</evidence>